<keyword evidence="9" id="KW-1185">Reference proteome</keyword>
<evidence type="ECO:0000256" key="4">
    <source>
        <dbReference type="ARBA" id="ARBA00022989"/>
    </source>
</evidence>
<evidence type="ECO:0000256" key="5">
    <source>
        <dbReference type="ARBA" id="ARBA00023136"/>
    </source>
</evidence>
<dbReference type="Gene3D" id="3.40.1710.10">
    <property type="entry name" value="abc type-2 transporter like domain"/>
    <property type="match status" value="1"/>
</dbReference>
<comment type="subcellular location">
    <subcellularLocation>
        <location evidence="1">Cell membrane</location>
        <topology evidence="1">Multi-pass membrane protein</topology>
    </subcellularLocation>
</comment>
<feature type="domain" description="ABC-2 type transporter transmembrane" evidence="7">
    <location>
        <begin position="22"/>
        <end position="361"/>
    </location>
</feature>
<dbReference type="AlphaFoldDB" id="A0A3A1NZR3"/>
<feature type="transmembrane region" description="Helical" evidence="6">
    <location>
        <begin position="350"/>
        <end position="368"/>
    </location>
</feature>
<keyword evidence="5 6" id="KW-0472">Membrane</keyword>
<dbReference type="GO" id="GO:0140359">
    <property type="term" value="F:ABC-type transporter activity"/>
    <property type="evidence" value="ECO:0007669"/>
    <property type="project" value="InterPro"/>
</dbReference>
<accession>A0A3A1NZR3</accession>
<evidence type="ECO:0000256" key="1">
    <source>
        <dbReference type="ARBA" id="ARBA00004651"/>
    </source>
</evidence>
<comment type="caution">
    <text evidence="8">The sequence shown here is derived from an EMBL/GenBank/DDBJ whole genome shotgun (WGS) entry which is preliminary data.</text>
</comment>
<dbReference type="InterPro" id="IPR013525">
    <property type="entry name" value="ABC2_TM"/>
</dbReference>
<proteinExistence type="predicted"/>
<feature type="transmembrane region" description="Helical" evidence="6">
    <location>
        <begin position="260"/>
        <end position="283"/>
    </location>
</feature>
<reference evidence="8 9" key="1">
    <citation type="submission" date="2018-08" db="EMBL/GenBank/DDBJ databases">
        <title>Erythrobacter zhengii sp.nov., a bacterium isolated from deep-sea sediment.</title>
        <authorList>
            <person name="Fang C."/>
            <person name="Wu Y.-H."/>
            <person name="Sun C."/>
            <person name="Wang H."/>
            <person name="Cheng H."/>
            <person name="Meng F.-X."/>
            <person name="Wang C.-S."/>
            <person name="Xu X.-W."/>
        </authorList>
    </citation>
    <scope>NUCLEOTIDE SEQUENCE [LARGE SCALE GENOMIC DNA]</scope>
    <source>
        <strain evidence="8 9">CCTCC AB 2015396</strain>
    </source>
</reference>
<keyword evidence="2" id="KW-1003">Cell membrane</keyword>
<evidence type="ECO:0000313" key="9">
    <source>
        <dbReference type="Proteomes" id="UP000265366"/>
    </source>
</evidence>
<dbReference type="InterPro" id="IPR051449">
    <property type="entry name" value="ABC-2_transporter_component"/>
</dbReference>
<evidence type="ECO:0000256" key="2">
    <source>
        <dbReference type="ARBA" id="ARBA00022475"/>
    </source>
</evidence>
<dbReference type="OrthoDB" id="9784671at2"/>
<evidence type="ECO:0000313" key="8">
    <source>
        <dbReference type="EMBL" id="RIV81597.1"/>
    </source>
</evidence>
<dbReference type="GO" id="GO:0005886">
    <property type="term" value="C:plasma membrane"/>
    <property type="evidence" value="ECO:0007669"/>
    <property type="project" value="UniProtKB-SubCell"/>
</dbReference>
<organism evidence="8 9">
    <name type="scientific">Aurantiacibacter xanthus</name>
    <dbReference type="NCBI Taxonomy" id="1784712"/>
    <lineage>
        <taxon>Bacteria</taxon>
        <taxon>Pseudomonadati</taxon>
        <taxon>Pseudomonadota</taxon>
        <taxon>Alphaproteobacteria</taxon>
        <taxon>Sphingomonadales</taxon>
        <taxon>Erythrobacteraceae</taxon>
        <taxon>Aurantiacibacter</taxon>
    </lineage>
</organism>
<dbReference type="Pfam" id="PF12698">
    <property type="entry name" value="ABC2_membrane_3"/>
    <property type="match status" value="1"/>
</dbReference>
<dbReference type="RefSeq" id="WP_147367455.1">
    <property type="nucleotide sequence ID" value="NZ_QXFM01000135.1"/>
</dbReference>
<feature type="transmembrane region" description="Helical" evidence="6">
    <location>
        <begin position="179"/>
        <end position="203"/>
    </location>
</feature>
<feature type="transmembrane region" description="Helical" evidence="6">
    <location>
        <begin position="290"/>
        <end position="311"/>
    </location>
</feature>
<feature type="transmembrane region" description="Helical" evidence="6">
    <location>
        <begin position="21"/>
        <end position="40"/>
    </location>
</feature>
<gene>
    <name evidence="8" type="ORF">D2V17_16915</name>
</gene>
<sequence>MNTFRAAFFRELTLIRSSRPLLAAVTILPALSLLLIAAMLSRGALGDLPIAIVDASHSPASRSLASDIVAQGGLVIAAAPATESEADALLRSGDIWAYAVIPETLGDTALGADPVRIDVNATYLSVGSIVERKMRRAVLGAFAQEVQDQVSRSGLAVDGDDLPGIQVNLLFNPQSSLEFYLEALIQPAILQLMAACVGVFVVVSEMREGSLARWVAETGGGIAAWAGKFLPYLAILSWWGAMWMIWLVGFREWRMEGSLLFAMLAQATLIAASLTLSGAIAALTRQSGIAFSASALYAGSALAYSGGSLPIEGSAAPVVWWSEALPFTHYLRIQMDQFLGSPIGVDLADLALLLAYFAAGLGLCLFATRDAA</sequence>
<evidence type="ECO:0000256" key="6">
    <source>
        <dbReference type="SAM" id="Phobius"/>
    </source>
</evidence>
<dbReference type="PANTHER" id="PTHR30294:SF47">
    <property type="entry name" value="INNER MEMBRANE TRANSPORT PERMEASE YHHJ"/>
    <property type="match status" value="1"/>
</dbReference>
<name>A0A3A1NZR3_9SPHN</name>
<keyword evidence="4 6" id="KW-1133">Transmembrane helix</keyword>
<dbReference type="EMBL" id="QXFM01000135">
    <property type="protein sequence ID" value="RIV81597.1"/>
    <property type="molecule type" value="Genomic_DNA"/>
</dbReference>
<dbReference type="PANTHER" id="PTHR30294">
    <property type="entry name" value="MEMBRANE COMPONENT OF ABC TRANSPORTER YHHJ-RELATED"/>
    <property type="match status" value="1"/>
</dbReference>
<protein>
    <submittedName>
        <fullName evidence="8">ABC transporter permease</fullName>
    </submittedName>
</protein>
<dbReference type="Proteomes" id="UP000265366">
    <property type="component" value="Unassembled WGS sequence"/>
</dbReference>
<evidence type="ECO:0000259" key="7">
    <source>
        <dbReference type="Pfam" id="PF12698"/>
    </source>
</evidence>
<evidence type="ECO:0000256" key="3">
    <source>
        <dbReference type="ARBA" id="ARBA00022692"/>
    </source>
</evidence>
<feature type="transmembrane region" description="Helical" evidence="6">
    <location>
        <begin position="229"/>
        <end position="248"/>
    </location>
</feature>
<keyword evidence="3 6" id="KW-0812">Transmembrane</keyword>